<proteinExistence type="predicted"/>
<feature type="compositionally biased region" description="Low complexity" evidence="1">
    <location>
        <begin position="7"/>
        <end position="22"/>
    </location>
</feature>
<accession>J3MVY4</accession>
<dbReference type="EnsemblPlants" id="OB09G11630.1">
    <property type="protein sequence ID" value="OB09G11630.1"/>
    <property type="gene ID" value="OB09G11630"/>
</dbReference>
<name>J3MVY4_ORYBR</name>
<dbReference type="AlphaFoldDB" id="J3MVY4"/>
<dbReference type="Proteomes" id="UP000006038">
    <property type="component" value="Chromosome 9"/>
</dbReference>
<dbReference type="HOGENOM" id="CLU_2310439_0_0_1"/>
<dbReference type="Gramene" id="OB09G11630.1">
    <property type="protein sequence ID" value="OB09G11630.1"/>
    <property type="gene ID" value="OB09G11630"/>
</dbReference>
<organism evidence="2">
    <name type="scientific">Oryza brachyantha</name>
    <name type="common">malo sina</name>
    <dbReference type="NCBI Taxonomy" id="4533"/>
    <lineage>
        <taxon>Eukaryota</taxon>
        <taxon>Viridiplantae</taxon>
        <taxon>Streptophyta</taxon>
        <taxon>Embryophyta</taxon>
        <taxon>Tracheophyta</taxon>
        <taxon>Spermatophyta</taxon>
        <taxon>Magnoliopsida</taxon>
        <taxon>Liliopsida</taxon>
        <taxon>Poales</taxon>
        <taxon>Poaceae</taxon>
        <taxon>BOP clade</taxon>
        <taxon>Oryzoideae</taxon>
        <taxon>Oryzeae</taxon>
        <taxon>Oryzinae</taxon>
        <taxon>Oryza</taxon>
    </lineage>
</organism>
<evidence type="ECO:0000256" key="1">
    <source>
        <dbReference type="SAM" id="MobiDB-lite"/>
    </source>
</evidence>
<evidence type="ECO:0000313" key="3">
    <source>
        <dbReference type="Proteomes" id="UP000006038"/>
    </source>
</evidence>
<reference evidence="2" key="1">
    <citation type="journal article" date="2013" name="Nat. Commun.">
        <title>Whole-genome sequencing of Oryza brachyantha reveals mechanisms underlying Oryza genome evolution.</title>
        <authorList>
            <person name="Chen J."/>
            <person name="Huang Q."/>
            <person name="Gao D."/>
            <person name="Wang J."/>
            <person name="Lang Y."/>
            <person name="Liu T."/>
            <person name="Li B."/>
            <person name="Bai Z."/>
            <person name="Luis Goicoechea J."/>
            <person name="Liang C."/>
            <person name="Chen C."/>
            <person name="Zhang W."/>
            <person name="Sun S."/>
            <person name="Liao Y."/>
            <person name="Zhang X."/>
            <person name="Yang L."/>
            <person name="Song C."/>
            <person name="Wang M."/>
            <person name="Shi J."/>
            <person name="Liu G."/>
            <person name="Liu J."/>
            <person name="Zhou H."/>
            <person name="Zhou W."/>
            <person name="Yu Q."/>
            <person name="An N."/>
            <person name="Chen Y."/>
            <person name="Cai Q."/>
            <person name="Wang B."/>
            <person name="Liu B."/>
            <person name="Min J."/>
            <person name="Huang Y."/>
            <person name="Wu H."/>
            <person name="Li Z."/>
            <person name="Zhang Y."/>
            <person name="Yin Y."/>
            <person name="Song W."/>
            <person name="Jiang J."/>
            <person name="Jackson S.A."/>
            <person name="Wing R.A."/>
            <person name="Wang J."/>
            <person name="Chen M."/>
        </authorList>
    </citation>
    <scope>NUCLEOTIDE SEQUENCE [LARGE SCALE GENOMIC DNA]</scope>
    <source>
        <strain evidence="2">cv. IRGC 101232</strain>
    </source>
</reference>
<keyword evidence="3" id="KW-1185">Reference proteome</keyword>
<evidence type="ECO:0000313" key="2">
    <source>
        <dbReference type="EnsemblPlants" id="OB09G11630.1"/>
    </source>
</evidence>
<sequence>MAVARMETATLTGTTTPTEAVLPQTPAKGHFQAQPNNQAGPKWSSWPGRLVTSTSREQQDCASMHRFKSCLQMKLPPYHNHLDYNMDSKAIHQCVVDSIL</sequence>
<reference evidence="2" key="2">
    <citation type="submission" date="2013-04" db="UniProtKB">
        <authorList>
            <consortium name="EnsemblPlants"/>
        </authorList>
    </citation>
    <scope>IDENTIFICATION</scope>
</reference>
<feature type="region of interest" description="Disordered" evidence="1">
    <location>
        <begin position="1"/>
        <end position="22"/>
    </location>
</feature>
<protein>
    <submittedName>
        <fullName evidence="2">Uncharacterized protein</fullName>
    </submittedName>
</protein>